<keyword evidence="2" id="KW-0812">Transmembrane</keyword>
<gene>
    <name evidence="3" type="ORF">KFE25_013581</name>
</gene>
<keyword evidence="4" id="KW-1185">Reference proteome</keyword>
<feature type="region of interest" description="Disordered" evidence="1">
    <location>
        <begin position="383"/>
        <end position="432"/>
    </location>
</feature>
<evidence type="ECO:0000256" key="2">
    <source>
        <dbReference type="SAM" id="Phobius"/>
    </source>
</evidence>
<evidence type="ECO:0000256" key="1">
    <source>
        <dbReference type="SAM" id="MobiDB-lite"/>
    </source>
</evidence>
<evidence type="ECO:0008006" key="5">
    <source>
        <dbReference type="Google" id="ProtNLM"/>
    </source>
</evidence>
<reference evidence="3" key="1">
    <citation type="submission" date="2021-05" db="EMBL/GenBank/DDBJ databases">
        <title>The genome of the haptophyte Pavlova lutheri (Diacronema luteri, Pavlovales) - a model for lipid biosynthesis in eukaryotic algae.</title>
        <authorList>
            <person name="Hulatt C.J."/>
            <person name="Posewitz M.C."/>
        </authorList>
    </citation>
    <scope>NUCLEOTIDE SEQUENCE</scope>
    <source>
        <strain evidence="3">NIVA-4/92</strain>
    </source>
</reference>
<comment type="caution">
    <text evidence="3">The sequence shown here is derived from an EMBL/GenBank/DDBJ whole genome shotgun (WGS) entry which is preliminary data.</text>
</comment>
<organism evidence="3 4">
    <name type="scientific">Diacronema lutheri</name>
    <name type="common">Unicellular marine alga</name>
    <name type="synonym">Monochrysis lutheri</name>
    <dbReference type="NCBI Taxonomy" id="2081491"/>
    <lineage>
        <taxon>Eukaryota</taxon>
        <taxon>Haptista</taxon>
        <taxon>Haptophyta</taxon>
        <taxon>Pavlovophyceae</taxon>
        <taxon>Pavlovales</taxon>
        <taxon>Pavlovaceae</taxon>
        <taxon>Diacronema</taxon>
    </lineage>
</organism>
<feature type="transmembrane region" description="Helical" evidence="2">
    <location>
        <begin position="31"/>
        <end position="52"/>
    </location>
</feature>
<proteinExistence type="predicted"/>
<protein>
    <recommendedName>
        <fullName evidence="5">PH domain-containing protein</fullName>
    </recommendedName>
</protein>
<dbReference type="OrthoDB" id="10531640at2759"/>
<dbReference type="SUPFAM" id="SSF50729">
    <property type="entry name" value="PH domain-like"/>
    <property type="match status" value="1"/>
</dbReference>
<dbReference type="Proteomes" id="UP000751190">
    <property type="component" value="Unassembled WGS sequence"/>
</dbReference>
<keyword evidence="2" id="KW-0472">Membrane</keyword>
<feature type="transmembrane region" description="Helical" evidence="2">
    <location>
        <begin position="72"/>
        <end position="99"/>
    </location>
</feature>
<accession>A0A8J5XIZ3</accession>
<dbReference type="EMBL" id="JAGTXO010000004">
    <property type="protein sequence ID" value="KAG8468498.1"/>
    <property type="molecule type" value="Genomic_DNA"/>
</dbReference>
<name>A0A8J5XIZ3_DIALT</name>
<sequence>MIKAQKHTLEWQLAQGKVTALTRELDFLIDVFYQIINMATFVAGFGSLGIGVDMLEVYEQQTNAGEPEWCKWIGRACVYLSSVTLFLSLWVVCVVLSVVPNARRWALEGPIESVEDAVRRLKEKLSQVINVFTTSLFTFILERVANCALFDNTLIITPAMFLTGAVTLGLITYEWRSAVRTYTHTPEKAFERRAFPQRPPELYRELGRMKRMSTVLGNRPFGPSILNADGAIAQPPAKAHTDSALSLCDSVASAGAGPSKAERGHHSWVDVTRVTGGKERGYTRRYSSLESGIVTLYGSYEDYILDVPAHSLQLPLAEYKLAELIDEREARLGQFELVPCAPPSHTPGHAPHADRHTYRFRPENAKAGFKWISALRAAQLALASDEPRPPAPPQPSQPLQSPQPRGPCGGGGGGRSSCGSAGAAPATTAAMH</sequence>
<dbReference type="AlphaFoldDB" id="A0A8J5XIZ3"/>
<feature type="transmembrane region" description="Helical" evidence="2">
    <location>
        <begin position="125"/>
        <end position="141"/>
    </location>
</feature>
<feature type="transmembrane region" description="Helical" evidence="2">
    <location>
        <begin position="153"/>
        <end position="173"/>
    </location>
</feature>
<feature type="compositionally biased region" description="Low complexity" evidence="1">
    <location>
        <begin position="417"/>
        <end position="432"/>
    </location>
</feature>
<keyword evidence="2" id="KW-1133">Transmembrane helix</keyword>
<evidence type="ECO:0000313" key="4">
    <source>
        <dbReference type="Proteomes" id="UP000751190"/>
    </source>
</evidence>
<feature type="compositionally biased region" description="Gly residues" evidence="1">
    <location>
        <begin position="407"/>
        <end position="416"/>
    </location>
</feature>
<evidence type="ECO:0000313" key="3">
    <source>
        <dbReference type="EMBL" id="KAG8468498.1"/>
    </source>
</evidence>